<dbReference type="AlphaFoldDB" id="Q72VB6"/>
<accession>Q72VB6</accession>
<feature type="transmembrane region" description="Helical" evidence="2">
    <location>
        <begin position="12"/>
        <end position="38"/>
    </location>
</feature>
<dbReference type="EMBL" id="AE016823">
    <property type="protein sequence ID" value="AAS69008.1"/>
    <property type="molecule type" value="Genomic_DNA"/>
</dbReference>
<reference evidence="3 4" key="1">
    <citation type="journal article" date="2004" name="J. Bacteriol.">
        <title>Comparative genomics of two Leptospira interrogans serovars reveals novel insights into physiology and pathogenesis.</title>
        <authorList>
            <person name="Nascimento A.L."/>
            <person name="Ko A.I."/>
            <person name="Martins E.A."/>
            <person name="Monteiro-Vitorello C.B."/>
            <person name="Ho P.L."/>
            <person name="Haake D.A."/>
            <person name="Verjovski-Almeida S."/>
            <person name="Hartskeerl R.A."/>
            <person name="Marques M.V."/>
            <person name="Oliveira M.C."/>
            <person name="Menck C.F."/>
            <person name="Leite L.C."/>
            <person name="Carrer H."/>
            <person name="Coutinho L.L."/>
            <person name="Degrave W.M."/>
            <person name="Dellagostin O.A."/>
            <person name="El-Dorry H."/>
            <person name="Ferro E.S."/>
            <person name="Ferro M.I."/>
            <person name="Furlan L.R."/>
            <person name="Gamberini M."/>
            <person name="Giglioti E.A."/>
            <person name="Goes-Neto A."/>
            <person name="Goldman G.H."/>
            <person name="Goldman M.H."/>
            <person name="Harakava R."/>
            <person name="Jeronimo S.M."/>
            <person name="Junqueira-De-Azevedo I.L."/>
            <person name="Kimura E.T."/>
            <person name="Kuramae E.E."/>
            <person name="Lemos E.G."/>
            <person name="Lemos M.V."/>
            <person name="Marino C.L."/>
            <person name="Nunes L.R."/>
            <person name="De Oliveira R.C."/>
            <person name="Pereira G.G."/>
            <person name="Reis M.S."/>
            <person name="Schriefer A."/>
            <person name="Siqueira W.J."/>
            <person name="Sommer P."/>
            <person name="Tsai S.M."/>
            <person name="Simpson A.J."/>
            <person name="Ferro J.A."/>
            <person name="Camargo L.E."/>
            <person name="Kitajima J.P."/>
            <person name="Setubal J.C."/>
            <person name="Van Sluys M.A."/>
        </authorList>
    </citation>
    <scope>NUCLEOTIDE SEQUENCE [LARGE SCALE GENOMIC DNA]</scope>
    <source>
        <strain evidence="3 4">Fiocruz L1-130</strain>
    </source>
</reference>
<feature type="region of interest" description="Disordered" evidence="1">
    <location>
        <begin position="79"/>
        <end position="106"/>
    </location>
</feature>
<dbReference type="KEGG" id="lic:LIC_10385"/>
<protein>
    <submittedName>
        <fullName evidence="3">Uncharacterized protein</fullName>
    </submittedName>
</protein>
<keyword evidence="2" id="KW-0472">Membrane</keyword>
<feature type="compositionally biased region" description="Polar residues" evidence="1">
    <location>
        <begin position="92"/>
        <end position="106"/>
    </location>
</feature>
<keyword evidence="2" id="KW-1133">Transmembrane helix</keyword>
<keyword evidence="2" id="KW-0812">Transmembrane</keyword>
<gene>
    <name evidence="3" type="ordered locus">LIC_10385</name>
</gene>
<dbReference type="NCBIfam" id="NF047433">
    <property type="entry name" value="Lepto_7_Nterm"/>
    <property type="match status" value="1"/>
</dbReference>
<dbReference type="Proteomes" id="UP000007037">
    <property type="component" value="Chromosome I"/>
</dbReference>
<organism evidence="3 4">
    <name type="scientific">Leptospira interrogans serogroup Icterohaemorrhagiae serovar copenhageni (strain Fiocruz L1-130)</name>
    <dbReference type="NCBI Taxonomy" id="267671"/>
    <lineage>
        <taxon>Bacteria</taxon>
        <taxon>Pseudomonadati</taxon>
        <taxon>Spirochaetota</taxon>
        <taxon>Spirochaetia</taxon>
        <taxon>Leptospirales</taxon>
        <taxon>Leptospiraceae</taxon>
        <taxon>Leptospira</taxon>
    </lineage>
</organism>
<dbReference type="HOGENOM" id="CLU_949279_0_0_12"/>
<name>Q72VB6_LEPIC</name>
<evidence type="ECO:0000313" key="3">
    <source>
        <dbReference type="EMBL" id="AAS69008.1"/>
    </source>
</evidence>
<feature type="compositionally biased region" description="Basic and acidic residues" evidence="1">
    <location>
        <begin position="79"/>
        <end position="91"/>
    </location>
</feature>
<evidence type="ECO:0000313" key="4">
    <source>
        <dbReference type="Proteomes" id="UP000007037"/>
    </source>
</evidence>
<sequence length="288" mass="32292">MTKNHNSMSRTYQLITSSGIFVLIILFPLSLTASTIVLKNGRTLQGKIIINQSRTEVQIEVNGKLQTISKAEISEINLKDPKKEESKKKEVITTQPPDHTNPTTTQLSWQDTRWAITGRSAILPGWGQWKVGQKRWAIISFLLFASAALYANNCKEKAIAEENDYKINSTAITIAAFADPNLNPITSDETVRATALITRIFTTAAATNPYFNSYDRATSQYNQAQWLLGAIYGLQLIHTFLLAKDYQKLQTLLSDPSPEGWKFSTLVVRNQMNGSTEISPNIVYTIRF</sequence>
<evidence type="ECO:0000256" key="1">
    <source>
        <dbReference type="SAM" id="MobiDB-lite"/>
    </source>
</evidence>
<evidence type="ECO:0000256" key="2">
    <source>
        <dbReference type="SAM" id="Phobius"/>
    </source>
</evidence>
<proteinExistence type="predicted"/>